<comment type="caution">
    <text evidence="2">The sequence shown here is derived from an EMBL/GenBank/DDBJ whole genome shotgun (WGS) entry which is preliminary data.</text>
</comment>
<dbReference type="InterPro" id="IPR020847">
    <property type="entry name" value="AP_endonuclease_F1_BS"/>
</dbReference>
<dbReference type="AlphaFoldDB" id="A0A8T1PVB2"/>
<dbReference type="PROSITE" id="PS00726">
    <property type="entry name" value="AP_NUCLEASE_F1_1"/>
    <property type="match status" value="1"/>
</dbReference>
<dbReference type="GO" id="GO:0004519">
    <property type="term" value="F:endonuclease activity"/>
    <property type="evidence" value="ECO:0007669"/>
    <property type="project" value="InterPro"/>
</dbReference>
<protein>
    <recommendedName>
        <fullName evidence="1">Endonuclease/exonuclease/phosphatase domain-containing protein</fullName>
    </recommendedName>
</protein>
<organism evidence="2 3">
    <name type="scientific">Carya illinoinensis</name>
    <name type="common">Pecan</name>
    <dbReference type="NCBI Taxonomy" id="32201"/>
    <lineage>
        <taxon>Eukaryota</taxon>
        <taxon>Viridiplantae</taxon>
        <taxon>Streptophyta</taxon>
        <taxon>Embryophyta</taxon>
        <taxon>Tracheophyta</taxon>
        <taxon>Spermatophyta</taxon>
        <taxon>Magnoliopsida</taxon>
        <taxon>eudicotyledons</taxon>
        <taxon>Gunneridae</taxon>
        <taxon>Pentapetalae</taxon>
        <taxon>rosids</taxon>
        <taxon>fabids</taxon>
        <taxon>Fagales</taxon>
        <taxon>Juglandaceae</taxon>
        <taxon>Carya</taxon>
    </lineage>
</organism>
<feature type="domain" description="Endonuclease/exonuclease/phosphatase" evidence="1">
    <location>
        <begin position="6"/>
        <end position="209"/>
    </location>
</feature>
<gene>
    <name evidence="2" type="ORF">CIPAW_08G116600</name>
</gene>
<reference evidence="2" key="1">
    <citation type="submission" date="2020-12" db="EMBL/GenBank/DDBJ databases">
        <title>WGS assembly of Carya illinoinensis cv. Pawnee.</title>
        <authorList>
            <person name="Platts A."/>
            <person name="Shu S."/>
            <person name="Wright S."/>
            <person name="Barry K."/>
            <person name="Edger P."/>
            <person name="Pires J.C."/>
            <person name="Schmutz J."/>
        </authorList>
    </citation>
    <scope>NUCLEOTIDE SEQUENCE</scope>
    <source>
        <tissue evidence="2">Leaf</tissue>
    </source>
</reference>
<dbReference type="EMBL" id="CM031816">
    <property type="protein sequence ID" value="KAG6645351.1"/>
    <property type="molecule type" value="Genomic_DNA"/>
</dbReference>
<name>A0A8T1PVB2_CARIL</name>
<keyword evidence="3" id="KW-1185">Reference proteome</keyword>
<accession>A0A8T1PVB2</accession>
<dbReference type="PANTHER" id="PTHR33710:SF64">
    <property type="entry name" value="ENDONUCLEASE_EXONUCLEASE_PHOSPHATASE DOMAIN-CONTAINING PROTEIN"/>
    <property type="match status" value="1"/>
</dbReference>
<evidence type="ECO:0000313" key="3">
    <source>
        <dbReference type="Proteomes" id="UP000811609"/>
    </source>
</evidence>
<dbReference type="Pfam" id="PF03372">
    <property type="entry name" value="Exo_endo_phos"/>
    <property type="match status" value="1"/>
</dbReference>
<sequence length="353" mass="40870">MKPKILSWNVRGLNDPNKRLKVKNLLRDWKADIICLQETKLKFIDRYIIRSLWNCPYAGWTTIVSKGASGCILLMWDKRVVNFMEDYVGEFSLACSFSNVDDDFVWGFAGVYGPNDDSSKKLLWDELAGLCSWWDIPWCIRGDFNITWFPSEQSGVSNMGSAMADFSALLSDLDLMDLPLAGGDFTWSNKRVWSRLDRFVVSLSWETHFPNLCHKRLPRLCSDQFPILLDCGGLQEGCRYFKFENKWLEVDGFVEKIRSWWTSYQLTGSPSFVLAGKLKALKNDLRKWILEIFVHIKDQGDKLFTELQQLDEREADMTLSFGDMTRRIVVLAELEKIHSWRKTRGGKNHGPFG</sequence>
<dbReference type="InterPro" id="IPR005135">
    <property type="entry name" value="Endo/exonuclease/phosphatase"/>
</dbReference>
<dbReference type="GO" id="GO:0006281">
    <property type="term" value="P:DNA repair"/>
    <property type="evidence" value="ECO:0007669"/>
    <property type="project" value="InterPro"/>
</dbReference>
<evidence type="ECO:0000259" key="1">
    <source>
        <dbReference type="Pfam" id="PF03372"/>
    </source>
</evidence>
<dbReference type="GO" id="GO:0003677">
    <property type="term" value="F:DNA binding"/>
    <property type="evidence" value="ECO:0007669"/>
    <property type="project" value="InterPro"/>
</dbReference>
<dbReference type="PANTHER" id="PTHR33710">
    <property type="entry name" value="BNAC02G09200D PROTEIN"/>
    <property type="match status" value="1"/>
</dbReference>
<dbReference type="Proteomes" id="UP000811609">
    <property type="component" value="Chromosome 8"/>
</dbReference>
<evidence type="ECO:0000313" key="2">
    <source>
        <dbReference type="EMBL" id="KAG6645351.1"/>
    </source>
</evidence>
<proteinExistence type="predicted"/>